<dbReference type="EMBL" id="DS566052">
    <property type="status" value="NOT_ANNOTATED_CDS"/>
    <property type="molecule type" value="Genomic_DNA"/>
</dbReference>
<evidence type="ECO:0008006" key="4">
    <source>
        <dbReference type="Google" id="ProtNLM"/>
    </source>
</evidence>
<dbReference type="AlphaFoldDB" id="H3GUV6"/>
<feature type="region of interest" description="Disordered" evidence="1">
    <location>
        <begin position="179"/>
        <end position="210"/>
    </location>
</feature>
<dbReference type="HOGENOM" id="CLU_522244_0_0_1"/>
<protein>
    <recommendedName>
        <fullName evidence="4">FYVE-type domain-containing protein</fullName>
    </recommendedName>
</protein>
<dbReference type="PANTHER" id="PTHR43102:SF2">
    <property type="entry name" value="GAF DOMAIN-CONTAINING PROTEIN"/>
    <property type="match status" value="1"/>
</dbReference>
<dbReference type="EnsemblProtists" id="Phyra81046">
    <property type="protein sequence ID" value="Phyra81046"/>
    <property type="gene ID" value="Phyra81046"/>
</dbReference>
<feature type="compositionally biased region" description="Low complexity" evidence="1">
    <location>
        <begin position="187"/>
        <end position="199"/>
    </location>
</feature>
<dbReference type="STRING" id="164328.H3GUV6"/>
<organism evidence="2 3">
    <name type="scientific">Phytophthora ramorum</name>
    <name type="common">Sudden oak death agent</name>
    <dbReference type="NCBI Taxonomy" id="164328"/>
    <lineage>
        <taxon>Eukaryota</taxon>
        <taxon>Sar</taxon>
        <taxon>Stramenopiles</taxon>
        <taxon>Oomycota</taxon>
        <taxon>Peronosporomycetes</taxon>
        <taxon>Peronosporales</taxon>
        <taxon>Peronosporaceae</taxon>
        <taxon>Phytophthora</taxon>
    </lineage>
</organism>
<dbReference type="InParanoid" id="H3GUV6"/>
<dbReference type="Proteomes" id="UP000005238">
    <property type="component" value="Unassembled WGS sequence"/>
</dbReference>
<dbReference type="OMA" id="APGRLWQ"/>
<dbReference type="VEuPathDB" id="FungiDB:KRP22_2069"/>
<evidence type="ECO:0000313" key="3">
    <source>
        <dbReference type="Proteomes" id="UP000005238"/>
    </source>
</evidence>
<feature type="compositionally biased region" description="Low complexity" evidence="1">
    <location>
        <begin position="501"/>
        <end position="511"/>
    </location>
</feature>
<dbReference type="VEuPathDB" id="FungiDB:KRP23_4712"/>
<evidence type="ECO:0000313" key="2">
    <source>
        <dbReference type="EnsemblProtists" id="Phyra81046"/>
    </source>
</evidence>
<dbReference type="CDD" id="cd00065">
    <property type="entry name" value="FYVE_like_SF"/>
    <property type="match status" value="1"/>
</dbReference>
<name>H3GUV6_PHYRM</name>
<evidence type="ECO:0000256" key="1">
    <source>
        <dbReference type="SAM" id="MobiDB-lite"/>
    </source>
</evidence>
<accession>H3GUV6</accession>
<reference evidence="2" key="2">
    <citation type="submission" date="2015-06" db="UniProtKB">
        <authorList>
            <consortium name="EnsemblProtists"/>
        </authorList>
    </citation>
    <scope>IDENTIFICATION</scope>
    <source>
        <strain evidence="2">Pr102</strain>
    </source>
</reference>
<dbReference type="eggNOG" id="ENOG502SM5G">
    <property type="taxonomic scope" value="Eukaryota"/>
</dbReference>
<dbReference type="PANTHER" id="PTHR43102">
    <property type="entry name" value="SLR1143 PROTEIN"/>
    <property type="match status" value="1"/>
</dbReference>
<sequence length="523" mass="56558">MHQSSGSPAPALGTSASSSTLSAGQRKVRLSDRELFRRVQRVAVPNGPVDLTGLSPKRGWKRVRGGLTGAMEVQYRVLRAPTTVAPFLTRQCQVVVGGEIRASVSELLSLLRAPTESESNALLRALYGTQFIYSSLLHAVPNAERGSLASPPERASADGASIGQLLLVRTASFAHTGRFNPFKHRSSTTTAPSDSMTTTDSRDSGHQRQPAKNEQCCYIELVTPTQEGFKVAYCSLDAADVTAGKAPPDRVIPLHPITGWFTAEPSPTDPGTLQITFQAAFPGNAPGSCDSRVAQGRLLSIAKGICRLEKVLRRRRRHHRQQHTAPGRLWQALLNPFRVLGVVASDDGGSGGSHHNWHCIACTRSFLPTLRKSWRRCDLCAYRVCAEPLCCTHERVAIYNRYVAPLLVCARCRECIDERESDNRNPPGSGVGGARYTGVSLHFAGQEGGLQPELELDPSERTHGRWGSIVTPSSPRRSSGGRRRKRRAQSDPPPLLGLAFSSSGDDNSSSGADLAPGARTKHS</sequence>
<reference evidence="3" key="1">
    <citation type="journal article" date="2006" name="Science">
        <title>Phytophthora genome sequences uncover evolutionary origins and mechanisms of pathogenesis.</title>
        <authorList>
            <person name="Tyler B.M."/>
            <person name="Tripathy S."/>
            <person name="Zhang X."/>
            <person name="Dehal P."/>
            <person name="Jiang R.H."/>
            <person name="Aerts A."/>
            <person name="Arredondo F.D."/>
            <person name="Baxter L."/>
            <person name="Bensasson D."/>
            <person name="Beynon J.L."/>
            <person name="Chapman J."/>
            <person name="Damasceno C.M."/>
            <person name="Dorrance A.E."/>
            <person name="Dou D."/>
            <person name="Dickerman A.W."/>
            <person name="Dubchak I.L."/>
            <person name="Garbelotto M."/>
            <person name="Gijzen M."/>
            <person name="Gordon S.G."/>
            <person name="Govers F."/>
            <person name="Grunwald N.J."/>
            <person name="Huang W."/>
            <person name="Ivors K.L."/>
            <person name="Jones R.W."/>
            <person name="Kamoun S."/>
            <person name="Krampis K."/>
            <person name="Lamour K.H."/>
            <person name="Lee M.K."/>
            <person name="McDonald W.H."/>
            <person name="Medina M."/>
            <person name="Meijer H.J."/>
            <person name="Nordberg E.K."/>
            <person name="Maclean D.J."/>
            <person name="Ospina-Giraldo M.D."/>
            <person name="Morris P.F."/>
            <person name="Phuntumart V."/>
            <person name="Putnam N.H."/>
            <person name="Rash S."/>
            <person name="Rose J.K."/>
            <person name="Sakihama Y."/>
            <person name="Salamov A.A."/>
            <person name="Savidor A."/>
            <person name="Scheuring C.F."/>
            <person name="Smith B.M."/>
            <person name="Sobral B.W."/>
            <person name="Terry A."/>
            <person name="Torto-Alalibo T.A."/>
            <person name="Win J."/>
            <person name="Xu Z."/>
            <person name="Zhang H."/>
            <person name="Grigoriev I.V."/>
            <person name="Rokhsar D.S."/>
            <person name="Boore J.L."/>
        </authorList>
    </citation>
    <scope>NUCLEOTIDE SEQUENCE [LARGE SCALE GENOMIC DNA]</scope>
    <source>
        <strain evidence="3">Pr102</strain>
    </source>
</reference>
<feature type="compositionally biased region" description="Low complexity" evidence="1">
    <location>
        <begin position="1"/>
        <end position="23"/>
    </location>
</feature>
<proteinExistence type="predicted"/>
<feature type="region of interest" description="Disordered" evidence="1">
    <location>
        <begin position="450"/>
        <end position="523"/>
    </location>
</feature>
<feature type="region of interest" description="Disordered" evidence="1">
    <location>
        <begin position="1"/>
        <end position="26"/>
    </location>
</feature>
<keyword evidence="3" id="KW-1185">Reference proteome</keyword>